<dbReference type="Pfam" id="PF00144">
    <property type="entry name" value="Beta-lactamase"/>
    <property type="match status" value="1"/>
</dbReference>
<protein>
    <submittedName>
        <fullName evidence="4">Serine hydrolase domain-containing protein</fullName>
    </submittedName>
</protein>
<evidence type="ECO:0000313" key="5">
    <source>
        <dbReference type="Proteomes" id="UP001501102"/>
    </source>
</evidence>
<dbReference type="PANTHER" id="PTHR46825">
    <property type="entry name" value="D-ALANYL-D-ALANINE-CARBOXYPEPTIDASE/ENDOPEPTIDASE AMPH"/>
    <property type="match status" value="1"/>
</dbReference>
<evidence type="ECO:0000313" key="4">
    <source>
        <dbReference type="EMBL" id="GAA2928785.1"/>
    </source>
</evidence>
<dbReference type="Proteomes" id="UP001501102">
    <property type="component" value="Unassembled WGS sequence"/>
</dbReference>
<dbReference type="InterPro" id="IPR050491">
    <property type="entry name" value="AmpC-like"/>
</dbReference>
<feature type="signal peptide" evidence="2">
    <location>
        <begin position="1"/>
        <end position="34"/>
    </location>
</feature>
<dbReference type="InterPro" id="IPR001466">
    <property type="entry name" value="Beta-lactam-related"/>
</dbReference>
<sequence length="397" mass="42803">MNKHAHTARRLRAGAVGVIATAVLATGFTMPASATSATGTGSASDHRATRAALDEVVKGGPPGGIAVAERGHDTWAGRAGTADLATGRQPRADDRFRAGSITKTFVATVVLQLEAEGKLSLDDTVDHWLPGVVRGNGHDGNRITVRQLLNHTSGIYSYTDDEGFKRKAFGTGFLRHRYDTWTPERIVRIAMSHRPNFDPGDEWRYSDTNYILAGMVIRKATGHSYAHEIEQRILRPLHMDSTTLPGTRSRVPGPSGRTYSKLTGELSGPGKPGDPTYDVTDLNPSLAGSAGEIISNSRDLNRFYRALLSGGLLEPRQLEEMTTTVPIRGVPSVSYGLGLMKVKLSCDVEVWGHNGGIQGSVSDTVTTADGDHALTFNFNGDWNVQQQPVVEAEFCGR</sequence>
<comment type="caution">
    <text evidence="4">The sequence shown here is derived from an EMBL/GenBank/DDBJ whole genome shotgun (WGS) entry which is preliminary data.</text>
</comment>
<proteinExistence type="predicted"/>
<keyword evidence="5" id="KW-1185">Reference proteome</keyword>
<keyword evidence="2" id="KW-0732">Signal</keyword>
<keyword evidence="4" id="KW-0378">Hydrolase</keyword>
<name>A0ABN3WWT8_STRTU</name>
<feature type="domain" description="Beta-lactamase-related" evidence="3">
    <location>
        <begin position="62"/>
        <end position="360"/>
    </location>
</feature>
<dbReference type="PANTHER" id="PTHR46825:SF7">
    <property type="entry name" value="D-ALANYL-D-ALANINE CARBOXYPEPTIDASE"/>
    <property type="match status" value="1"/>
</dbReference>
<organism evidence="4 5">
    <name type="scientific">Streptomyces thioluteus</name>
    <dbReference type="NCBI Taxonomy" id="66431"/>
    <lineage>
        <taxon>Bacteria</taxon>
        <taxon>Bacillati</taxon>
        <taxon>Actinomycetota</taxon>
        <taxon>Actinomycetes</taxon>
        <taxon>Kitasatosporales</taxon>
        <taxon>Streptomycetaceae</taxon>
        <taxon>Streptomyces</taxon>
    </lineage>
</organism>
<evidence type="ECO:0000256" key="1">
    <source>
        <dbReference type="SAM" id="MobiDB-lite"/>
    </source>
</evidence>
<feature type="chain" id="PRO_5046137084" evidence="2">
    <location>
        <begin position="35"/>
        <end position="397"/>
    </location>
</feature>
<dbReference type="GO" id="GO:0016787">
    <property type="term" value="F:hydrolase activity"/>
    <property type="evidence" value="ECO:0007669"/>
    <property type="project" value="UniProtKB-KW"/>
</dbReference>
<dbReference type="InterPro" id="IPR012338">
    <property type="entry name" value="Beta-lactam/transpept-like"/>
</dbReference>
<evidence type="ECO:0000259" key="3">
    <source>
        <dbReference type="Pfam" id="PF00144"/>
    </source>
</evidence>
<dbReference type="EMBL" id="BAAAXZ010000099">
    <property type="protein sequence ID" value="GAA2928785.1"/>
    <property type="molecule type" value="Genomic_DNA"/>
</dbReference>
<accession>A0ABN3WWT8</accession>
<dbReference type="SUPFAM" id="SSF56601">
    <property type="entry name" value="beta-lactamase/transpeptidase-like"/>
    <property type="match status" value="1"/>
</dbReference>
<feature type="region of interest" description="Disordered" evidence="1">
    <location>
        <begin position="239"/>
        <end position="274"/>
    </location>
</feature>
<gene>
    <name evidence="4" type="ORF">GCM10020221_25790</name>
</gene>
<evidence type="ECO:0000256" key="2">
    <source>
        <dbReference type="SAM" id="SignalP"/>
    </source>
</evidence>
<dbReference type="Gene3D" id="3.40.710.10">
    <property type="entry name" value="DD-peptidase/beta-lactamase superfamily"/>
    <property type="match status" value="1"/>
</dbReference>
<reference evidence="4 5" key="1">
    <citation type="journal article" date="2019" name="Int. J. Syst. Evol. Microbiol.">
        <title>The Global Catalogue of Microorganisms (GCM) 10K type strain sequencing project: providing services to taxonomists for standard genome sequencing and annotation.</title>
        <authorList>
            <consortium name="The Broad Institute Genomics Platform"/>
            <consortium name="The Broad Institute Genome Sequencing Center for Infectious Disease"/>
            <person name="Wu L."/>
            <person name="Ma J."/>
        </authorList>
    </citation>
    <scope>NUCLEOTIDE SEQUENCE [LARGE SCALE GENOMIC DNA]</scope>
    <source>
        <strain evidence="4 5">JCM 4087</strain>
    </source>
</reference>